<dbReference type="EMBL" id="JAHHIF010000003">
    <property type="protein sequence ID" value="MBW4543424.1"/>
    <property type="molecule type" value="Genomic_DNA"/>
</dbReference>
<accession>A0A951PHU0</accession>
<reference evidence="1" key="2">
    <citation type="journal article" date="2022" name="Microbiol. Resour. Announc.">
        <title>Metagenome Sequencing to Explore Phylogenomics of Terrestrial Cyanobacteria.</title>
        <authorList>
            <person name="Ward R.D."/>
            <person name="Stajich J.E."/>
            <person name="Johansen J.R."/>
            <person name="Huntemann M."/>
            <person name="Clum A."/>
            <person name="Foster B."/>
            <person name="Foster B."/>
            <person name="Roux S."/>
            <person name="Palaniappan K."/>
            <person name="Varghese N."/>
            <person name="Mukherjee S."/>
            <person name="Reddy T.B.K."/>
            <person name="Daum C."/>
            <person name="Copeland A."/>
            <person name="Chen I.A."/>
            <person name="Ivanova N.N."/>
            <person name="Kyrpides N.C."/>
            <person name="Shapiro N."/>
            <person name="Eloe-Fadrosh E.A."/>
            <person name="Pietrasiak N."/>
        </authorList>
    </citation>
    <scope>NUCLEOTIDE SEQUENCE</scope>
    <source>
        <strain evidence="1">CPER-KK1</strain>
    </source>
</reference>
<keyword evidence="1" id="KW-0489">Methyltransferase</keyword>
<name>A0A951PHU0_9CYAN</name>
<dbReference type="GO" id="GO:0032259">
    <property type="term" value="P:methylation"/>
    <property type="evidence" value="ECO:0007669"/>
    <property type="project" value="UniProtKB-KW"/>
</dbReference>
<organism evidence="1 2">
    <name type="scientific">Symplocastrum torsivum CPER-KK1</name>
    <dbReference type="NCBI Taxonomy" id="450513"/>
    <lineage>
        <taxon>Bacteria</taxon>
        <taxon>Bacillati</taxon>
        <taxon>Cyanobacteriota</taxon>
        <taxon>Cyanophyceae</taxon>
        <taxon>Oscillatoriophycideae</taxon>
        <taxon>Oscillatoriales</taxon>
        <taxon>Microcoleaceae</taxon>
        <taxon>Symplocastrum</taxon>
    </lineage>
</organism>
<sequence length="258" mass="28854">MSILDQYVTSAYTPQDALDIFKGEWSSKLPEPLAGLESGSIPLFEDGRIEWALAQLGGIESKTVIELGPLEAGHSYMLERLGAESILSVEANSHAYLKCLIVKELLDLKRVRFVYGDCIEYLRSNRTKFDVCIASGILYHMRNPVELIALAAQASDQIFLWTHYYDKAIISKTPNLAHKFPSSKQVEHCGFRHTLYSQEYKVALNWGGFCGGSEASSNWLSRDDILGCLKHFGLNNIEINFDHPDHPNGPSFALVATR</sequence>
<dbReference type="Proteomes" id="UP000753908">
    <property type="component" value="Unassembled WGS sequence"/>
</dbReference>
<keyword evidence="1" id="KW-0808">Transferase</keyword>
<gene>
    <name evidence="1" type="ORF">KME25_03090</name>
</gene>
<dbReference type="GO" id="GO:0008168">
    <property type="term" value="F:methyltransferase activity"/>
    <property type="evidence" value="ECO:0007669"/>
    <property type="project" value="UniProtKB-KW"/>
</dbReference>
<protein>
    <submittedName>
        <fullName evidence="1">Class I SAM-dependent methyltransferase</fullName>
    </submittedName>
</protein>
<dbReference type="AlphaFoldDB" id="A0A951PHU0"/>
<evidence type="ECO:0000313" key="2">
    <source>
        <dbReference type="Proteomes" id="UP000753908"/>
    </source>
</evidence>
<comment type="caution">
    <text evidence="1">The sequence shown here is derived from an EMBL/GenBank/DDBJ whole genome shotgun (WGS) entry which is preliminary data.</text>
</comment>
<dbReference type="Pfam" id="PF08003">
    <property type="entry name" value="Methyltransf_9"/>
    <property type="match status" value="1"/>
</dbReference>
<proteinExistence type="predicted"/>
<dbReference type="InterPro" id="IPR029063">
    <property type="entry name" value="SAM-dependent_MTases_sf"/>
</dbReference>
<dbReference type="InterPro" id="IPR027555">
    <property type="entry name" value="Mo5U34_MeTrfas-like"/>
</dbReference>
<evidence type="ECO:0000313" key="1">
    <source>
        <dbReference type="EMBL" id="MBW4543424.1"/>
    </source>
</evidence>
<reference evidence="1" key="1">
    <citation type="submission" date="2021-05" db="EMBL/GenBank/DDBJ databases">
        <authorList>
            <person name="Pietrasiak N."/>
            <person name="Ward R."/>
            <person name="Stajich J.E."/>
            <person name="Kurbessoian T."/>
        </authorList>
    </citation>
    <scope>NUCLEOTIDE SEQUENCE</scope>
    <source>
        <strain evidence="1">CPER-KK1</strain>
    </source>
</reference>
<dbReference type="Gene3D" id="3.40.50.150">
    <property type="entry name" value="Vaccinia Virus protein VP39"/>
    <property type="match status" value="1"/>
</dbReference>
<dbReference type="SUPFAM" id="SSF53335">
    <property type="entry name" value="S-adenosyl-L-methionine-dependent methyltransferases"/>
    <property type="match status" value="1"/>
</dbReference>
<dbReference type="CDD" id="cd02440">
    <property type="entry name" value="AdoMet_MTases"/>
    <property type="match status" value="1"/>
</dbReference>